<dbReference type="EMBL" id="CP034346">
    <property type="protein sequence ID" value="AZS13626.1"/>
    <property type="molecule type" value="Genomic_DNA"/>
</dbReference>
<dbReference type="PROSITE" id="PS51257">
    <property type="entry name" value="PROKAR_LIPOPROTEIN"/>
    <property type="match status" value="1"/>
</dbReference>
<dbReference type="Proteomes" id="UP000270678">
    <property type="component" value="Chromosome"/>
</dbReference>
<evidence type="ECO:0000313" key="3">
    <source>
        <dbReference type="Proteomes" id="UP000270678"/>
    </source>
</evidence>
<protein>
    <submittedName>
        <fullName evidence="2">DUF3829 domain-containing protein</fullName>
    </submittedName>
</protein>
<dbReference type="InterPro" id="IPR024291">
    <property type="entry name" value="DUF3829"/>
</dbReference>
<dbReference type="AlphaFoldDB" id="A0A3Q9I6G1"/>
<dbReference type="RefSeq" id="WP_126995479.1">
    <property type="nucleotide sequence ID" value="NZ_CP034346.1"/>
</dbReference>
<keyword evidence="3" id="KW-1185">Reference proteome</keyword>
<keyword evidence="1" id="KW-0732">Signal</keyword>
<gene>
    <name evidence="2" type="ORF">EI981_03465</name>
</gene>
<feature type="signal peptide" evidence="1">
    <location>
        <begin position="1"/>
        <end position="22"/>
    </location>
</feature>
<sequence>MKKVVNWFLCIMLLVVATTACSLPTSRDLKGASARDETKDTNKYNAYIELSNQINGGMYGSVFSIYVNEFGLEQEIYIDDEFNGYSTTPFIPSVIEHASKTLDFASVEPSYGATDEKVKELMPIIIDMMNANNDIESYYTAKTYVDDDFEKGRELHKRYIALFEKYIEVGQQFLEEFSEITRERKYTDAEKLKDEDMLIRYYALLAVLRAQEIQEAFYNKGVGDDNILDFDVKEYEELYHMLTEDIEHYFEYAKDADRRKTEAWPSLEIFKTSIEGVKVTATDILRVLREQDPEINSDTKGKVTTGGRNAILSAFDRKVSFLVDAYNTSLNLTVVN</sequence>
<dbReference type="Pfam" id="PF12889">
    <property type="entry name" value="DUF3829"/>
    <property type="match status" value="1"/>
</dbReference>
<proteinExistence type="predicted"/>
<feature type="chain" id="PRO_5018588254" evidence="1">
    <location>
        <begin position="23"/>
        <end position="336"/>
    </location>
</feature>
<organism evidence="2 3">
    <name type="scientific">Paenibacillus lutimineralis</name>
    <dbReference type="NCBI Taxonomy" id="2707005"/>
    <lineage>
        <taxon>Bacteria</taxon>
        <taxon>Bacillati</taxon>
        <taxon>Bacillota</taxon>
        <taxon>Bacilli</taxon>
        <taxon>Bacillales</taxon>
        <taxon>Paenibacillaceae</taxon>
        <taxon>Paenibacillus</taxon>
    </lineage>
</organism>
<reference evidence="3" key="1">
    <citation type="submission" date="2018-12" db="EMBL/GenBank/DDBJ databases">
        <title>Complete genome sequence of Paenibacillus sp. MBLB1234.</title>
        <authorList>
            <person name="Nam Y.-D."/>
            <person name="Kang J."/>
            <person name="Chung W.-H."/>
            <person name="Park Y.S."/>
        </authorList>
    </citation>
    <scope>NUCLEOTIDE SEQUENCE [LARGE SCALE GENOMIC DNA]</scope>
    <source>
        <strain evidence="3">MBLB1234</strain>
    </source>
</reference>
<evidence type="ECO:0000256" key="1">
    <source>
        <dbReference type="SAM" id="SignalP"/>
    </source>
</evidence>
<accession>A0A3Q9I6G1</accession>
<dbReference type="KEGG" id="plut:EI981_03465"/>
<name>A0A3Q9I6G1_9BACL</name>
<dbReference type="OrthoDB" id="1662689at2"/>
<evidence type="ECO:0000313" key="2">
    <source>
        <dbReference type="EMBL" id="AZS13626.1"/>
    </source>
</evidence>